<dbReference type="AlphaFoldDB" id="A0A5N6KQZ6"/>
<comment type="caution">
    <text evidence="2">The sequence shown here is derived from an EMBL/GenBank/DDBJ whole genome shotgun (WGS) entry which is preliminary data.</text>
</comment>
<gene>
    <name evidence="2" type="ORF">FH972_022008</name>
</gene>
<sequence>MPVQRLHNRRKAVKAHVVAFPDSLQQHPEESAASSSQRSTPRRIGGLGEEKCKRIEELKKAGGACWRCHKLKITVSLLFIFSACGHVEDAISPDSSLSKQGKSIPTRHTGCGKVPARWVRHYQGPHDIWDLLADCRTSKFKLRICGCGLDAKPTCTEFPDVSSETSGNIAVDFLLQWNELREPDQGHDYTECPFMFYE</sequence>
<keyword evidence="3" id="KW-1185">Reference proteome</keyword>
<reference evidence="2 3" key="1">
    <citation type="submission" date="2019-06" db="EMBL/GenBank/DDBJ databases">
        <title>A chromosomal-level reference genome of Carpinus fangiana (Coryloideae, Betulaceae).</title>
        <authorList>
            <person name="Yang X."/>
            <person name="Wang Z."/>
            <person name="Zhang L."/>
            <person name="Hao G."/>
            <person name="Liu J."/>
            <person name="Yang Y."/>
        </authorList>
    </citation>
    <scope>NUCLEOTIDE SEQUENCE [LARGE SCALE GENOMIC DNA]</scope>
    <source>
        <strain evidence="2">Cfa_2016G</strain>
        <tissue evidence="2">Leaf</tissue>
    </source>
</reference>
<dbReference type="EMBL" id="VIBQ01000010">
    <property type="protein sequence ID" value="KAB8339072.1"/>
    <property type="molecule type" value="Genomic_DNA"/>
</dbReference>
<accession>A0A5N6KQZ6</accession>
<protein>
    <submittedName>
        <fullName evidence="2">Uncharacterized protein</fullName>
    </submittedName>
</protein>
<dbReference type="Proteomes" id="UP000327013">
    <property type="component" value="Unassembled WGS sequence"/>
</dbReference>
<proteinExistence type="predicted"/>
<evidence type="ECO:0000313" key="2">
    <source>
        <dbReference type="EMBL" id="KAB8339072.1"/>
    </source>
</evidence>
<name>A0A5N6KQZ6_9ROSI</name>
<evidence type="ECO:0000256" key="1">
    <source>
        <dbReference type="SAM" id="MobiDB-lite"/>
    </source>
</evidence>
<evidence type="ECO:0000313" key="3">
    <source>
        <dbReference type="Proteomes" id="UP000327013"/>
    </source>
</evidence>
<feature type="region of interest" description="Disordered" evidence="1">
    <location>
        <begin position="24"/>
        <end position="45"/>
    </location>
</feature>
<organism evidence="2 3">
    <name type="scientific">Carpinus fangiana</name>
    <dbReference type="NCBI Taxonomy" id="176857"/>
    <lineage>
        <taxon>Eukaryota</taxon>
        <taxon>Viridiplantae</taxon>
        <taxon>Streptophyta</taxon>
        <taxon>Embryophyta</taxon>
        <taxon>Tracheophyta</taxon>
        <taxon>Spermatophyta</taxon>
        <taxon>Magnoliopsida</taxon>
        <taxon>eudicotyledons</taxon>
        <taxon>Gunneridae</taxon>
        <taxon>Pentapetalae</taxon>
        <taxon>rosids</taxon>
        <taxon>fabids</taxon>
        <taxon>Fagales</taxon>
        <taxon>Betulaceae</taxon>
        <taxon>Carpinus</taxon>
    </lineage>
</organism>